<dbReference type="Pfam" id="PF03695">
    <property type="entry name" value="UPF0149"/>
    <property type="match status" value="1"/>
</dbReference>
<accession>A0A6F8VBP9</accession>
<dbReference type="EMBL" id="AP022853">
    <property type="protein sequence ID" value="BCB26392.1"/>
    <property type="molecule type" value="Genomic_DNA"/>
</dbReference>
<dbReference type="SUPFAM" id="SSF103642">
    <property type="entry name" value="Sec-C motif"/>
    <property type="match status" value="1"/>
</dbReference>
<gene>
    <name evidence="1" type="ORF">SKTS_12780</name>
</gene>
<dbReference type="KEGG" id="slac:SKTS_12780"/>
<dbReference type="Gene3D" id="1.20.120.740">
    <property type="entry name" value="YgfB uncharacterised protein family UPF0149, PF03695"/>
    <property type="match status" value="1"/>
</dbReference>
<dbReference type="SUPFAM" id="SSF101327">
    <property type="entry name" value="YgfB-like"/>
    <property type="match status" value="1"/>
</dbReference>
<dbReference type="NCBIfam" id="TIGR02292">
    <property type="entry name" value="ygfB_yecA"/>
    <property type="match status" value="1"/>
</dbReference>
<reference evidence="2" key="1">
    <citation type="submission" date="2020-03" db="EMBL/GenBank/DDBJ databases">
        <title>Complete genome sequence of sulfur-oxidizing bacterium skT11.</title>
        <authorList>
            <person name="Kanda M."/>
            <person name="Kojima H."/>
            <person name="Fukui M."/>
        </authorList>
    </citation>
    <scope>NUCLEOTIDE SEQUENCE [LARGE SCALE GENOMIC DNA]</scope>
    <source>
        <strain evidence="2">skT11</strain>
    </source>
</reference>
<protein>
    <recommendedName>
        <fullName evidence="3">YecA family protein</fullName>
    </recommendedName>
</protein>
<keyword evidence="2" id="KW-1185">Reference proteome</keyword>
<dbReference type="Proteomes" id="UP000502260">
    <property type="component" value="Chromosome"/>
</dbReference>
<dbReference type="RefSeq" id="WP_173062041.1">
    <property type="nucleotide sequence ID" value="NZ_AP022853.1"/>
</dbReference>
<dbReference type="InterPro" id="IPR004027">
    <property type="entry name" value="SEC_C_motif"/>
</dbReference>
<evidence type="ECO:0000313" key="1">
    <source>
        <dbReference type="EMBL" id="BCB26392.1"/>
    </source>
</evidence>
<evidence type="ECO:0008006" key="3">
    <source>
        <dbReference type="Google" id="ProtNLM"/>
    </source>
</evidence>
<name>A0A6F8VBP9_9PROT</name>
<dbReference type="AlphaFoldDB" id="A0A6F8VBP9"/>
<dbReference type="Pfam" id="PF02810">
    <property type="entry name" value="SEC-C"/>
    <property type="match status" value="1"/>
</dbReference>
<dbReference type="InterPro" id="IPR011978">
    <property type="entry name" value="YgfB-like"/>
</dbReference>
<dbReference type="InterPro" id="IPR036255">
    <property type="entry name" value="YgfB-like_sf"/>
</dbReference>
<sequence>MPSSTAITDVELKQLESALASPVFKGKALSLDRLQGFLCAVVSSPDTISPGKWLPDAIGTKPEYASTEQAQEIMGLLIRFYNDVANALFAGQPLKLILKPRSATDSQPDYQAWCEGYILGWALSTQEWLRPGNEALKKLTFPILFLSGAFREDVQSKGKTYIADEEDLKMQQECADTLPGAVASIYNFFLSRRNPAPAPVKRETPKVGRNELCPCGSGKKFKQCCGGQKILH</sequence>
<proteinExistence type="predicted"/>
<organism evidence="1 2">
    <name type="scientific">Sulfurimicrobium lacus</name>
    <dbReference type="NCBI Taxonomy" id="2715678"/>
    <lineage>
        <taxon>Bacteria</taxon>
        <taxon>Pseudomonadati</taxon>
        <taxon>Pseudomonadota</taxon>
        <taxon>Betaproteobacteria</taxon>
        <taxon>Nitrosomonadales</taxon>
        <taxon>Sulfuricellaceae</taxon>
        <taxon>Sulfurimicrobium</taxon>
    </lineage>
</organism>
<evidence type="ECO:0000313" key="2">
    <source>
        <dbReference type="Proteomes" id="UP000502260"/>
    </source>
</evidence>
<dbReference type="Gene3D" id="3.10.450.50">
    <property type="match status" value="1"/>
</dbReference>